<proteinExistence type="predicted"/>
<dbReference type="Proteomes" id="UP001644719">
    <property type="component" value="Unassembled WGS sequence"/>
</dbReference>
<dbReference type="RefSeq" id="WP_173769250.1">
    <property type="nucleotide sequence ID" value="NZ_JAAITS010000004.1"/>
</dbReference>
<evidence type="ECO:0000313" key="1">
    <source>
        <dbReference type="EMBL" id="NSG84261.1"/>
    </source>
</evidence>
<evidence type="ECO:0000313" key="2">
    <source>
        <dbReference type="Proteomes" id="UP001644719"/>
    </source>
</evidence>
<comment type="caution">
    <text evidence="1">The sequence shown here is derived from an EMBL/GenBank/DDBJ whole genome shotgun (WGS) entry which is preliminary data.</text>
</comment>
<evidence type="ECO:0008006" key="3">
    <source>
        <dbReference type="Google" id="ProtNLM"/>
    </source>
</evidence>
<keyword evidence="2" id="KW-1185">Reference proteome</keyword>
<name>A0ABX2H2Z8_9FIRM</name>
<sequence>MKKETQGCKYCGYEKTSKRTKKPFDEFIKELKESRGDEFTYVSGYNGASSKAIFRHYMKDGSYHDFKMVPKDLINGTYYCPCCSGYQIYIGYNDFNTRRPELVKYLLNPEEGTKYSEYSNHILEWKCPDCGNILKKKISEVSTRGICCPRCSDGISYPNKFMYNSLLQIKDYLNYIEREFRPDWCKYTYNEKECFGVYDIYFEKDNKKYIVEMDGGLGHGNRTYTKSDKSKDELLDIDKIKDLLAKEHDIEVIRINCDYGSNDRYSFILNEVLNSKLSSILNLSLIDFKKSNILSQQSLLLKTVELWNDGYSVGKISSEIGVFSDTVTHYLKSAQKYGICNTYSIKESRNRSISNKIVCITTNKEFDSIVDGAKFYNTLATSVSKCCRHKAGYAGYYNGQKLIWMYKTEYDNFPKEKLKDYVPKEDNNYTKVVCLNTGEIFDGIIYAAEKYGVLDSGITACCSKTTHYSGKDSDGNILVWRYLDEYKQMTKEEINTLLSYKSMGKKKVICLNTLQIFDNAYEASVWCGLNNKLILQSCCRNEVRFAGVHPDTGEKLNWLYYKDYLKEKEAA</sequence>
<organism evidence="1 2">
    <name type="scientific">Blautia faecis</name>
    <dbReference type="NCBI Taxonomy" id="871665"/>
    <lineage>
        <taxon>Bacteria</taxon>
        <taxon>Bacillati</taxon>
        <taxon>Bacillota</taxon>
        <taxon>Clostridia</taxon>
        <taxon>Lachnospirales</taxon>
        <taxon>Lachnospiraceae</taxon>
        <taxon>Blautia</taxon>
    </lineage>
</organism>
<dbReference type="EMBL" id="JAAITS010000004">
    <property type="protein sequence ID" value="NSG84261.1"/>
    <property type="molecule type" value="Genomic_DNA"/>
</dbReference>
<protein>
    <recommendedName>
        <fullName evidence="3">Zinc-ribbon domain-containing protein</fullName>
    </recommendedName>
</protein>
<accession>A0ABX2H2Z8</accession>
<reference evidence="1 2" key="1">
    <citation type="journal article" date="2020" name="Cell Host Microbe">
        <title>Functional and Genomic Variation between Human-Derived Isolates of Lachnospiraceae Reveals Inter- and Intra-Species Diversity.</title>
        <authorList>
            <person name="Sorbara M.T."/>
            <person name="Littmann E.R."/>
            <person name="Fontana E."/>
            <person name="Moody T.U."/>
            <person name="Kohout C.E."/>
            <person name="Gjonbalaj M."/>
            <person name="Eaton V."/>
            <person name="Seok R."/>
            <person name="Leiner I.M."/>
            <person name="Pamer E.G."/>
        </authorList>
    </citation>
    <scope>NUCLEOTIDE SEQUENCE [LARGE SCALE GENOMIC DNA]</scope>
    <source>
        <strain evidence="1 2">MSK.17.74</strain>
    </source>
</reference>
<gene>
    <name evidence="1" type="ORF">G5B17_02155</name>
</gene>